<dbReference type="Gene3D" id="1.10.10.10">
    <property type="entry name" value="Winged helix-like DNA-binding domain superfamily/Winged helix DNA-binding domain"/>
    <property type="match status" value="1"/>
</dbReference>
<gene>
    <name evidence="2" type="ORF">SAMN05216276_1009198</name>
</gene>
<dbReference type="GO" id="GO:0006355">
    <property type="term" value="P:regulation of DNA-templated transcription"/>
    <property type="evidence" value="ECO:0007669"/>
    <property type="project" value="InterPro"/>
</dbReference>
<dbReference type="PRINTS" id="PR00038">
    <property type="entry name" value="HTHLUXR"/>
</dbReference>
<sequence>MTTEELAEASGVGAQLIGDLERGHSRLPQRRTPAALGLSQADEAALVAAAGSERVVQQPGPAQLPPDLPVFAGRHRELAEALRLLDERTEGGATVAISAIGGMAGVGKTTLAVHWAHQVAGRFPDGQLYVNLHGFDQGGSVLDPSVALSGFLEALGVAQVPESVEARSALFRSLLARRRMLVLLDNARDSEQVRPLLPGGPDCLTIVTSRNQLGGLVASEGAHLVSLEVWSGAEAQEALIRRLGPRRVAAEPEAVEQIIELCGRLPLAVSIVAARAAARPHLPLAGIAVELSSAGERLHALDLGEPRADVRAAFTASYRVLSLAAARLLRLLAIHPGPEISLASAASLLGVPHARARTVSQELCTASLLTEHAAGRYVMHDLIRAFATELLEQAGESALARQRLTEHYGHSARNAYLLYGRPPIAELEAPEEGITPEAFETIAAAGVWYRRERGTLTAVLRQAAAAGLDRAAALIVLDSRPMSAVSDIAADSLPHSQVALEAALRTGEAVLIAELERTVGAMWARMGNAAAESHFMRALELFRSAGDPEGESNTLRSMSKNARFSGNLGGAIEYLDQAIAVSERAGRPQLLVPVLAEKSYMLQGRDQMAEAIAEAERGLAIAEAKGMTYYQIYLLSALTSALVPLHRFGEAVEAGERVLHLLGDHTEFLLEFGLLPDLALAHLATGNRERAREFHDRWDTYLTGYDEDQITSMAGGPQVVADNLAVMAKVRIGLGIQTPGASVMARSLVDAAEPEVSDPLLRALVAEIQETARAQAGGSTAGLPALLLARARSYEHIDVRRRDKLLAAMEMVFLTRHVTRGVSPRKIAEEALALEPSVSGAEAAADLLLRGCATLIAVGYAEAVPILRAALEALAHPRMLENGVPEWYALGTVAARIVWDDAAQHELSRRVSFGAGRDGALDRLRAALITEQTASISAPSRPPGDGTAWDSLGMAGILAWQGDDDQTLKAAEHLDRMAEEFAGAAAGLAQTACTVLALGRGRYRDAFEAACQFCEQDVLNLDHYLLPDLIEAGVRCGERERALEALGLLETKAVVAGTPWALGLLARSQALLEEQAGAEELYLRAVRHLEGTRMTGDLARAHLVHGEWLRRRKRRNDARLSLRTAYEMFVEMGAAAFAERSRMELIATGERVPGWVAEEPGELTPQERRIAQLAAARATNQEIAEELFIRPSTVDYHLKKVFRKLGVTSRRQLKPGEL</sequence>
<evidence type="ECO:0000313" key="3">
    <source>
        <dbReference type="Proteomes" id="UP000198282"/>
    </source>
</evidence>
<dbReference type="InterPro" id="IPR002182">
    <property type="entry name" value="NB-ARC"/>
</dbReference>
<keyword evidence="3" id="KW-1185">Reference proteome</keyword>
<dbReference type="AlphaFoldDB" id="A0A239EKH4"/>
<feature type="domain" description="HTH luxR-type" evidence="1">
    <location>
        <begin position="1156"/>
        <end position="1218"/>
    </location>
</feature>
<dbReference type="GO" id="GO:0003677">
    <property type="term" value="F:DNA binding"/>
    <property type="evidence" value="ECO:0007669"/>
    <property type="project" value="InterPro"/>
</dbReference>
<dbReference type="InterPro" id="IPR010982">
    <property type="entry name" value="Lambda_DNA-bd_dom_sf"/>
</dbReference>
<dbReference type="RefSeq" id="WP_089207402.1">
    <property type="nucleotide sequence ID" value="NZ_FZOD01000009.1"/>
</dbReference>
<dbReference type="Gene3D" id="3.40.50.300">
    <property type="entry name" value="P-loop containing nucleotide triphosphate hydrolases"/>
    <property type="match status" value="1"/>
</dbReference>
<dbReference type="SUPFAM" id="SSF52540">
    <property type="entry name" value="P-loop containing nucleoside triphosphate hydrolases"/>
    <property type="match status" value="1"/>
</dbReference>
<dbReference type="EMBL" id="FZOD01000009">
    <property type="protein sequence ID" value="SNS45145.1"/>
    <property type="molecule type" value="Genomic_DNA"/>
</dbReference>
<dbReference type="InterPro" id="IPR000792">
    <property type="entry name" value="Tscrpt_reg_LuxR_C"/>
</dbReference>
<dbReference type="Pfam" id="PF00931">
    <property type="entry name" value="NB-ARC"/>
    <property type="match status" value="1"/>
</dbReference>
<dbReference type="Gene3D" id="1.25.40.10">
    <property type="entry name" value="Tetratricopeptide repeat domain"/>
    <property type="match status" value="1"/>
</dbReference>
<dbReference type="OrthoDB" id="581105at2"/>
<dbReference type="PRINTS" id="PR00364">
    <property type="entry name" value="DISEASERSIST"/>
</dbReference>
<dbReference type="Pfam" id="PF00196">
    <property type="entry name" value="GerE"/>
    <property type="match status" value="1"/>
</dbReference>
<dbReference type="SMART" id="SM00421">
    <property type="entry name" value="HTH_LUXR"/>
    <property type="match status" value="1"/>
</dbReference>
<dbReference type="InterPro" id="IPR016032">
    <property type="entry name" value="Sig_transdc_resp-reg_C-effctor"/>
</dbReference>
<dbReference type="CDD" id="cd06170">
    <property type="entry name" value="LuxR_C_like"/>
    <property type="match status" value="1"/>
</dbReference>
<protein>
    <submittedName>
        <fullName evidence="2">NB-ARC domain-containing protein</fullName>
    </submittedName>
</protein>
<dbReference type="InterPro" id="IPR011990">
    <property type="entry name" value="TPR-like_helical_dom_sf"/>
</dbReference>
<dbReference type="PANTHER" id="PTHR47691">
    <property type="entry name" value="REGULATOR-RELATED"/>
    <property type="match status" value="1"/>
</dbReference>
<proteinExistence type="predicted"/>
<dbReference type="SUPFAM" id="SSF46894">
    <property type="entry name" value="C-terminal effector domain of the bipartite response regulators"/>
    <property type="match status" value="1"/>
</dbReference>
<evidence type="ECO:0000259" key="1">
    <source>
        <dbReference type="PROSITE" id="PS50043"/>
    </source>
</evidence>
<dbReference type="InterPro" id="IPR027417">
    <property type="entry name" value="P-loop_NTPase"/>
</dbReference>
<dbReference type="Gene3D" id="1.10.260.40">
    <property type="entry name" value="lambda repressor-like DNA-binding domains"/>
    <property type="match status" value="1"/>
</dbReference>
<dbReference type="PANTHER" id="PTHR47691:SF3">
    <property type="entry name" value="HTH-TYPE TRANSCRIPTIONAL REGULATOR RV0890C-RELATED"/>
    <property type="match status" value="1"/>
</dbReference>
<name>A0A239EKH4_9ACTN</name>
<organism evidence="2 3">
    <name type="scientific">Streptosporangium subroseum</name>
    <dbReference type="NCBI Taxonomy" id="106412"/>
    <lineage>
        <taxon>Bacteria</taxon>
        <taxon>Bacillati</taxon>
        <taxon>Actinomycetota</taxon>
        <taxon>Actinomycetes</taxon>
        <taxon>Streptosporangiales</taxon>
        <taxon>Streptosporangiaceae</taxon>
        <taxon>Streptosporangium</taxon>
    </lineage>
</organism>
<accession>A0A239EKH4</accession>
<dbReference type="InterPro" id="IPR036388">
    <property type="entry name" value="WH-like_DNA-bd_sf"/>
</dbReference>
<dbReference type="GO" id="GO:0043531">
    <property type="term" value="F:ADP binding"/>
    <property type="evidence" value="ECO:0007669"/>
    <property type="project" value="InterPro"/>
</dbReference>
<evidence type="ECO:0000313" key="2">
    <source>
        <dbReference type="EMBL" id="SNS45145.1"/>
    </source>
</evidence>
<dbReference type="Proteomes" id="UP000198282">
    <property type="component" value="Unassembled WGS sequence"/>
</dbReference>
<dbReference type="SUPFAM" id="SSF48452">
    <property type="entry name" value="TPR-like"/>
    <property type="match status" value="1"/>
</dbReference>
<reference evidence="2 3" key="1">
    <citation type="submission" date="2017-06" db="EMBL/GenBank/DDBJ databases">
        <authorList>
            <person name="Kim H.J."/>
            <person name="Triplett B.A."/>
        </authorList>
    </citation>
    <scope>NUCLEOTIDE SEQUENCE [LARGE SCALE GENOMIC DNA]</scope>
    <source>
        <strain evidence="2 3">CGMCC 4.2132</strain>
    </source>
</reference>
<dbReference type="PROSITE" id="PS50043">
    <property type="entry name" value="HTH_LUXR_2"/>
    <property type="match status" value="1"/>
</dbReference>